<evidence type="ECO:0000256" key="6">
    <source>
        <dbReference type="SAM" id="MobiDB-lite"/>
    </source>
</evidence>
<feature type="region of interest" description="Disordered" evidence="6">
    <location>
        <begin position="385"/>
        <end position="408"/>
    </location>
</feature>
<comment type="subcellular location">
    <subcellularLocation>
        <location evidence="1">Membrane</location>
        <topology evidence="1">Multi-pass membrane protein</topology>
    </subcellularLocation>
</comment>
<dbReference type="InterPro" id="IPR005821">
    <property type="entry name" value="Ion_trans_dom"/>
</dbReference>
<dbReference type="Gene3D" id="1.10.287.70">
    <property type="match status" value="1"/>
</dbReference>
<dbReference type="Gene3D" id="1.10.238.10">
    <property type="entry name" value="EF-hand"/>
    <property type="match status" value="1"/>
</dbReference>
<feature type="transmembrane region" description="Helical" evidence="7">
    <location>
        <begin position="174"/>
        <end position="196"/>
    </location>
</feature>
<dbReference type="GO" id="GO:0005248">
    <property type="term" value="F:voltage-gated sodium channel activity"/>
    <property type="evidence" value="ECO:0007669"/>
    <property type="project" value="TreeGrafter"/>
</dbReference>
<dbReference type="CDD" id="cd00051">
    <property type="entry name" value="EFh"/>
    <property type="match status" value="1"/>
</dbReference>
<evidence type="ECO:0000259" key="8">
    <source>
        <dbReference type="PROSITE" id="PS50222"/>
    </source>
</evidence>
<reference evidence="9" key="1">
    <citation type="submission" date="2021-01" db="EMBL/GenBank/DDBJ databases">
        <authorList>
            <person name="Corre E."/>
            <person name="Pelletier E."/>
            <person name="Niang G."/>
            <person name="Scheremetjew M."/>
            <person name="Finn R."/>
            <person name="Kale V."/>
            <person name="Holt S."/>
            <person name="Cochrane G."/>
            <person name="Meng A."/>
            <person name="Brown T."/>
            <person name="Cohen L."/>
        </authorList>
    </citation>
    <scope>NUCLEOTIDE SEQUENCE</scope>
    <source>
        <strain evidence="9">RCC3387</strain>
    </source>
</reference>
<dbReference type="InterPro" id="IPR043203">
    <property type="entry name" value="VGCC_Ca_Na"/>
</dbReference>
<evidence type="ECO:0000256" key="1">
    <source>
        <dbReference type="ARBA" id="ARBA00004141"/>
    </source>
</evidence>
<accession>A0A7S2LA56</accession>
<dbReference type="InterPro" id="IPR027359">
    <property type="entry name" value="Volt_channel_dom_sf"/>
</dbReference>
<dbReference type="InterPro" id="IPR002048">
    <property type="entry name" value="EF_hand_dom"/>
</dbReference>
<dbReference type="GO" id="GO:0005509">
    <property type="term" value="F:calcium ion binding"/>
    <property type="evidence" value="ECO:0007669"/>
    <property type="project" value="InterPro"/>
</dbReference>
<dbReference type="PANTHER" id="PTHR10037">
    <property type="entry name" value="VOLTAGE-GATED CATION CHANNEL CALCIUM AND SODIUM"/>
    <property type="match status" value="1"/>
</dbReference>
<evidence type="ECO:0000313" key="9">
    <source>
        <dbReference type="EMBL" id="CAD9600221.1"/>
    </source>
</evidence>
<gene>
    <name evidence="9" type="ORF">BRAN1462_LOCUS37691</name>
</gene>
<dbReference type="PANTHER" id="PTHR10037:SF62">
    <property type="entry name" value="SODIUM CHANNEL PROTEIN 60E"/>
    <property type="match status" value="1"/>
</dbReference>
<dbReference type="SMART" id="SM00054">
    <property type="entry name" value="EFh"/>
    <property type="match status" value="2"/>
</dbReference>
<dbReference type="AlphaFoldDB" id="A0A7S2LA56"/>
<feature type="domain" description="EF-hand" evidence="8">
    <location>
        <begin position="220"/>
        <end position="255"/>
    </location>
</feature>
<dbReference type="SUPFAM" id="SSF47473">
    <property type="entry name" value="EF-hand"/>
    <property type="match status" value="1"/>
</dbReference>
<proteinExistence type="predicted"/>
<dbReference type="GO" id="GO:0001518">
    <property type="term" value="C:voltage-gated sodium channel complex"/>
    <property type="evidence" value="ECO:0007669"/>
    <property type="project" value="TreeGrafter"/>
</dbReference>
<keyword evidence="3" id="KW-0106">Calcium</keyword>
<dbReference type="SUPFAM" id="SSF81324">
    <property type="entry name" value="Voltage-gated potassium channels"/>
    <property type="match status" value="1"/>
</dbReference>
<evidence type="ECO:0000256" key="7">
    <source>
        <dbReference type="SAM" id="Phobius"/>
    </source>
</evidence>
<keyword evidence="5 7" id="KW-0472">Membrane</keyword>
<dbReference type="Pfam" id="PF13499">
    <property type="entry name" value="EF-hand_7"/>
    <property type="match status" value="1"/>
</dbReference>
<name>A0A7S2LA56_9DINO</name>
<dbReference type="PROSITE" id="PS50222">
    <property type="entry name" value="EF_HAND_2"/>
    <property type="match status" value="2"/>
</dbReference>
<keyword evidence="2 7" id="KW-0812">Transmembrane</keyword>
<dbReference type="InterPro" id="IPR011992">
    <property type="entry name" value="EF-hand-dom_pair"/>
</dbReference>
<dbReference type="PROSITE" id="PS00018">
    <property type="entry name" value="EF_HAND_1"/>
    <property type="match status" value="2"/>
</dbReference>
<evidence type="ECO:0000256" key="5">
    <source>
        <dbReference type="ARBA" id="ARBA00023136"/>
    </source>
</evidence>
<feature type="domain" description="EF-hand" evidence="8">
    <location>
        <begin position="264"/>
        <end position="299"/>
    </location>
</feature>
<dbReference type="Gene3D" id="1.20.120.350">
    <property type="entry name" value="Voltage-gated potassium channels. Chain C"/>
    <property type="match status" value="1"/>
</dbReference>
<dbReference type="EMBL" id="HBGW01059217">
    <property type="protein sequence ID" value="CAD9600221.1"/>
    <property type="molecule type" value="Transcribed_RNA"/>
</dbReference>
<evidence type="ECO:0000256" key="2">
    <source>
        <dbReference type="ARBA" id="ARBA00022692"/>
    </source>
</evidence>
<dbReference type="Pfam" id="PF00520">
    <property type="entry name" value="Ion_trans"/>
    <property type="match status" value="1"/>
</dbReference>
<feature type="transmembrane region" description="Helical" evidence="7">
    <location>
        <begin position="80"/>
        <end position="109"/>
    </location>
</feature>
<evidence type="ECO:0000256" key="4">
    <source>
        <dbReference type="ARBA" id="ARBA00022989"/>
    </source>
</evidence>
<evidence type="ECO:0000256" key="3">
    <source>
        <dbReference type="ARBA" id="ARBA00022837"/>
    </source>
</evidence>
<sequence>MLLRMFAKGLRDFWFENKDWRWNVFDTVVVLISFADFISDASQLRGIAATRIARTCRLMRVGKVMRVLRLMRYVHEFKKIFLLLGASMQTLIWSCLAVFFVLYVFAVLFTQTSADYLWSLDELTERNQMLHQDFSTIDRSLFTLYTAVAGGGTMGRNWGTFYEELSDVDDISKVLFIAFVTFAFFGMLNIVTSVFVECAMASTQRLRELLVEEKKATEQGHLHHMRNIFHELDTDGSNSLSYTELREALVGNIALQEYFLALDLNATDTSTLFELLDEDGSGELDIDEFCDGCMRLKGEARAFDINCVLMESRKSGKVLFRFIKQTNEQFQFVCERLTTLQQFMLCSPSAAASPMARLPHADMIWDPATWVQKDDGGFRDVMRSGVPKPDGQGPPANPVLENALDSRL</sequence>
<keyword evidence="4 7" id="KW-1133">Transmembrane helix</keyword>
<protein>
    <recommendedName>
        <fullName evidence="8">EF-hand domain-containing protein</fullName>
    </recommendedName>
</protein>
<dbReference type="InterPro" id="IPR018247">
    <property type="entry name" value="EF_Hand_1_Ca_BS"/>
</dbReference>
<organism evidence="9">
    <name type="scientific">Zooxanthella nutricula</name>
    <dbReference type="NCBI Taxonomy" id="1333877"/>
    <lineage>
        <taxon>Eukaryota</taxon>
        <taxon>Sar</taxon>
        <taxon>Alveolata</taxon>
        <taxon>Dinophyceae</taxon>
        <taxon>Peridiniales</taxon>
        <taxon>Peridiniales incertae sedis</taxon>
        <taxon>Zooxanthella</taxon>
    </lineage>
</organism>